<dbReference type="Proteomes" id="UP000078228">
    <property type="component" value="Unassembled WGS sequence"/>
</dbReference>
<dbReference type="Gene3D" id="1.20.120.740">
    <property type="entry name" value="YgfB uncharacterised protein family UPF0149, PF03695"/>
    <property type="match status" value="1"/>
</dbReference>
<dbReference type="GO" id="GO:0005829">
    <property type="term" value="C:cytosol"/>
    <property type="evidence" value="ECO:0007669"/>
    <property type="project" value="TreeGrafter"/>
</dbReference>
<evidence type="ECO:0000256" key="1">
    <source>
        <dbReference type="ARBA" id="ARBA00038308"/>
    </source>
</evidence>
<sequence length="212" mass="23317">MATDYLSGWDDWASAFGDWTDISISELHGIMTGIMTVCHAPDTDGWVRLLEEMSFGIPSESALELLTDYAEDVSFALKDKDDAYGYEPLVPDDEHELYERVLALKDWAGGYITGIGVAGVTLSADENELIGTLMEIAAIRLDDEESLEGGEEMWLQLFEFARMVPVSLAVRQRQDVKNLALLKGLPPEAKTANELASEKLAVPVIDAMASKQ</sequence>
<dbReference type="Pfam" id="PF03695">
    <property type="entry name" value="UPF0149"/>
    <property type="match status" value="1"/>
</dbReference>
<protein>
    <submittedName>
        <fullName evidence="2">Putative conserved exported protein</fullName>
    </submittedName>
</protein>
<evidence type="ECO:0000313" key="2">
    <source>
        <dbReference type="EMBL" id="OAU94187.1"/>
    </source>
</evidence>
<dbReference type="eggNOG" id="COG3079">
    <property type="taxonomic scope" value="Bacteria"/>
</dbReference>
<dbReference type="PATRIC" id="fig|480.231.peg.1751"/>
<accession>A0A198UG59</accession>
<dbReference type="InterPro" id="IPR036255">
    <property type="entry name" value="YgfB-like_sf"/>
</dbReference>
<dbReference type="PANTHER" id="PTHR37528">
    <property type="entry name" value="UPF0149 PROTEIN YGFB"/>
    <property type="match status" value="1"/>
</dbReference>
<dbReference type="AlphaFoldDB" id="A0A198UG59"/>
<dbReference type="InterPro" id="IPR011978">
    <property type="entry name" value="YgfB-like"/>
</dbReference>
<comment type="similarity">
    <text evidence="1">Belongs to the UPF0149 family.</text>
</comment>
<dbReference type="EMBL" id="LXHC01000029">
    <property type="protein sequence ID" value="OAU94187.1"/>
    <property type="molecule type" value="Genomic_DNA"/>
</dbReference>
<reference evidence="2 3" key="1">
    <citation type="journal article" date="2016" name="Genome Biol. Evol.">
        <title>Comparative Genomic Analyses of the Moraxella catarrhalis Serosensitive and Seroresistant Lineages Demonstrate Their Independent Evolution.</title>
        <authorList>
            <person name="Earl J.P."/>
            <person name="de Vries S.P."/>
            <person name="Ahmed A."/>
            <person name="Powell E."/>
            <person name="Schultz M.P."/>
            <person name="Hermans P.W."/>
            <person name="Hill D.J."/>
            <person name="Zhou Z."/>
            <person name="Constantinidou C.I."/>
            <person name="Hu F.Z."/>
            <person name="Bootsma H.J."/>
            <person name="Ehrlich G.D."/>
        </authorList>
    </citation>
    <scope>NUCLEOTIDE SEQUENCE [LARGE SCALE GENOMIC DNA]</scope>
    <source>
        <strain evidence="2 3">Z7542</strain>
    </source>
</reference>
<proteinExistence type="inferred from homology"/>
<dbReference type="RefSeq" id="WP_064612078.1">
    <property type="nucleotide sequence ID" value="NZ_LXHB01000146.1"/>
</dbReference>
<gene>
    <name evidence="2" type="ORF">AO384_2233</name>
</gene>
<dbReference type="OrthoDB" id="9783391at2"/>
<organism evidence="2 3">
    <name type="scientific">Moraxella catarrhalis</name>
    <name type="common">Branhamella catarrhalis</name>
    <dbReference type="NCBI Taxonomy" id="480"/>
    <lineage>
        <taxon>Bacteria</taxon>
        <taxon>Pseudomonadati</taxon>
        <taxon>Pseudomonadota</taxon>
        <taxon>Gammaproteobacteria</taxon>
        <taxon>Moraxellales</taxon>
        <taxon>Moraxellaceae</taxon>
        <taxon>Moraxella</taxon>
    </lineage>
</organism>
<name>A0A198UG59_MORCA</name>
<dbReference type="PANTHER" id="PTHR37528:SF1">
    <property type="entry name" value="UPF0149 PROTEIN YGFB"/>
    <property type="match status" value="1"/>
</dbReference>
<comment type="caution">
    <text evidence="2">The sequence shown here is derived from an EMBL/GenBank/DDBJ whole genome shotgun (WGS) entry which is preliminary data.</text>
</comment>
<evidence type="ECO:0000313" key="3">
    <source>
        <dbReference type="Proteomes" id="UP000078228"/>
    </source>
</evidence>
<dbReference type="SUPFAM" id="SSF101327">
    <property type="entry name" value="YgfB-like"/>
    <property type="match status" value="1"/>
</dbReference>
<keyword evidence="3" id="KW-1185">Reference proteome</keyword>